<reference evidence="1 2" key="1">
    <citation type="journal article" date="2019" name="Nat. Ecol. Evol.">
        <title>Megaphylogeny resolves global patterns of mushroom evolution.</title>
        <authorList>
            <person name="Varga T."/>
            <person name="Krizsan K."/>
            <person name="Foldi C."/>
            <person name="Dima B."/>
            <person name="Sanchez-Garcia M."/>
            <person name="Sanchez-Ramirez S."/>
            <person name="Szollosi G.J."/>
            <person name="Szarkandi J.G."/>
            <person name="Papp V."/>
            <person name="Albert L."/>
            <person name="Andreopoulos W."/>
            <person name="Angelini C."/>
            <person name="Antonin V."/>
            <person name="Barry K.W."/>
            <person name="Bougher N.L."/>
            <person name="Buchanan P."/>
            <person name="Buyck B."/>
            <person name="Bense V."/>
            <person name="Catcheside P."/>
            <person name="Chovatia M."/>
            <person name="Cooper J."/>
            <person name="Damon W."/>
            <person name="Desjardin D."/>
            <person name="Finy P."/>
            <person name="Geml J."/>
            <person name="Haridas S."/>
            <person name="Hughes K."/>
            <person name="Justo A."/>
            <person name="Karasinski D."/>
            <person name="Kautmanova I."/>
            <person name="Kiss B."/>
            <person name="Kocsube S."/>
            <person name="Kotiranta H."/>
            <person name="LaButti K.M."/>
            <person name="Lechner B.E."/>
            <person name="Liimatainen K."/>
            <person name="Lipzen A."/>
            <person name="Lukacs Z."/>
            <person name="Mihaltcheva S."/>
            <person name="Morgado L.N."/>
            <person name="Niskanen T."/>
            <person name="Noordeloos M.E."/>
            <person name="Ohm R.A."/>
            <person name="Ortiz-Santana B."/>
            <person name="Ovrebo C."/>
            <person name="Racz N."/>
            <person name="Riley R."/>
            <person name="Savchenko A."/>
            <person name="Shiryaev A."/>
            <person name="Soop K."/>
            <person name="Spirin V."/>
            <person name="Szebenyi C."/>
            <person name="Tomsovsky M."/>
            <person name="Tulloss R.E."/>
            <person name="Uehling J."/>
            <person name="Grigoriev I.V."/>
            <person name="Vagvolgyi C."/>
            <person name="Papp T."/>
            <person name="Martin F.M."/>
            <person name="Miettinen O."/>
            <person name="Hibbett D.S."/>
            <person name="Nagy L.G."/>
        </authorList>
    </citation>
    <scope>NUCLEOTIDE SEQUENCE [LARGE SCALE GENOMIC DNA]</scope>
    <source>
        <strain evidence="1 2">CBS 962.96</strain>
    </source>
</reference>
<dbReference type="Proteomes" id="UP000297245">
    <property type="component" value="Unassembled WGS sequence"/>
</dbReference>
<proteinExistence type="predicted"/>
<accession>A0A4S8MH36</accession>
<organism evidence="1 2">
    <name type="scientific">Dendrothele bispora (strain CBS 962.96)</name>
    <dbReference type="NCBI Taxonomy" id="1314807"/>
    <lineage>
        <taxon>Eukaryota</taxon>
        <taxon>Fungi</taxon>
        <taxon>Dikarya</taxon>
        <taxon>Basidiomycota</taxon>
        <taxon>Agaricomycotina</taxon>
        <taxon>Agaricomycetes</taxon>
        <taxon>Agaricomycetidae</taxon>
        <taxon>Agaricales</taxon>
        <taxon>Agaricales incertae sedis</taxon>
        <taxon>Dendrothele</taxon>
    </lineage>
</organism>
<keyword evidence="2" id="KW-1185">Reference proteome</keyword>
<dbReference type="AlphaFoldDB" id="A0A4S8MH36"/>
<evidence type="ECO:0000313" key="1">
    <source>
        <dbReference type="EMBL" id="THV01871.1"/>
    </source>
</evidence>
<name>A0A4S8MH36_DENBC</name>
<protein>
    <submittedName>
        <fullName evidence="1">Uncharacterized protein</fullName>
    </submittedName>
</protein>
<gene>
    <name evidence="1" type="ORF">K435DRAFT_853299</name>
</gene>
<sequence length="171" mass="19591">MYILFLNSRKSTSCSEGAHFPNDHRTKMLFSSSTYHSHKMDHSLALLCHDSLRITEAVDQQPSYLEAYIVKSRTPSNLPSSIYDDKHSYHPSKHWLSKHLFILIYILQLATGSTNGWSSQSCRSVQAIKESSLMSKHVPCYTRKEIQIRYGLSSLENTIIIETRSSRVDPL</sequence>
<dbReference type="EMBL" id="ML179083">
    <property type="protein sequence ID" value="THV01871.1"/>
    <property type="molecule type" value="Genomic_DNA"/>
</dbReference>
<evidence type="ECO:0000313" key="2">
    <source>
        <dbReference type="Proteomes" id="UP000297245"/>
    </source>
</evidence>